<dbReference type="PROSITE" id="PS50887">
    <property type="entry name" value="GGDEF"/>
    <property type="match status" value="1"/>
</dbReference>
<dbReference type="Gene3D" id="3.20.20.450">
    <property type="entry name" value="EAL domain"/>
    <property type="match status" value="1"/>
</dbReference>
<organism evidence="6 7">
    <name type="scientific">Pseudomarimonas salicorniae</name>
    <dbReference type="NCBI Taxonomy" id="2933270"/>
    <lineage>
        <taxon>Bacteria</taxon>
        <taxon>Pseudomonadati</taxon>
        <taxon>Pseudomonadota</taxon>
        <taxon>Gammaproteobacteria</taxon>
        <taxon>Lysobacterales</taxon>
        <taxon>Lysobacteraceae</taxon>
        <taxon>Pseudomarimonas</taxon>
    </lineage>
</organism>
<feature type="domain" description="Response regulatory" evidence="3">
    <location>
        <begin position="28"/>
        <end position="151"/>
    </location>
</feature>
<feature type="modified residue" description="4-aspartylphosphate" evidence="1">
    <location>
        <position position="82"/>
    </location>
</feature>
<dbReference type="InterPro" id="IPR001789">
    <property type="entry name" value="Sig_transdc_resp-reg_receiver"/>
</dbReference>
<reference evidence="6" key="1">
    <citation type="submission" date="2022-04" db="EMBL/GenBank/DDBJ databases">
        <title>Lysobacter sp. CAU 1642 isolated from sea sand.</title>
        <authorList>
            <person name="Kim W."/>
        </authorList>
    </citation>
    <scope>NUCLEOTIDE SEQUENCE</scope>
    <source>
        <strain evidence="6">CAU 1642</strain>
    </source>
</reference>
<accession>A0ABT0GHC1</accession>
<dbReference type="CDD" id="cd01949">
    <property type="entry name" value="GGDEF"/>
    <property type="match status" value="1"/>
</dbReference>
<dbReference type="SUPFAM" id="SSF52172">
    <property type="entry name" value="CheY-like"/>
    <property type="match status" value="1"/>
</dbReference>
<feature type="domain" description="GGDEF" evidence="5">
    <location>
        <begin position="344"/>
        <end position="475"/>
    </location>
</feature>
<dbReference type="PANTHER" id="PTHR33121">
    <property type="entry name" value="CYCLIC DI-GMP PHOSPHODIESTERASE PDEF"/>
    <property type="match status" value="1"/>
</dbReference>
<dbReference type="Gene3D" id="3.30.70.270">
    <property type="match status" value="1"/>
</dbReference>
<dbReference type="PANTHER" id="PTHR33121:SF71">
    <property type="entry name" value="OXYGEN SENSOR PROTEIN DOSP"/>
    <property type="match status" value="1"/>
</dbReference>
<evidence type="ECO:0000259" key="5">
    <source>
        <dbReference type="PROSITE" id="PS50887"/>
    </source>
</evidence>
<feature type="domain" description="EAL" evidence="4">
    <location>
        <begin position="484"/>
        <end position="736"/>
    </location>
</feature>
<dbReference type="InterPro" id="IPR035919">
    <property type="entry name" value="EAL_sf"/>
</dbReference>
<gene>
    <name evidence="6" type="ORF">M0G41_09710</name>
</gene>
<dbReference type="SUPFAM" id="SSF141868">
    <property type="entry name" value="EAL domain-like"/>
    <property type="match status" value="1"/>
</dbReference>
<dbReference type="SMART" id="SM00052">
    <property type="entry name" value="EAL"/>
    <property type="match status" value="1"/>
</dbReference>
<name>A0ABT0GHC1_9GAMM</name>
<evidence type="ECO:0000256" key="2">
    <source>
        <dbReference type="SAM" id="MobiDB-lite"/>
    </source>
</evidence>
<dbReference type="InterPro" id="IPR001633">
    <property type="entry name" value="EAL_dom"/>
</dbReference>
<dbReference type="InterPro" id="IPR000160">
    <property type="entry name" value="GGDEF_dom"/>
</dbReference>
<sequence length="736" mass="82080">MHDEDLLQFLDDAEPGPPPAVEPRESWRILIVDDDEEIHRATTFALRGVRLFDRGLRFDSAFSAAQAREMMAAHRYSCVLLDVVMEADDAGLELVGYIRDTLADRAVRIILRTGQPGYAPELDVVQRYDINDYKAKSELTSTRLITTLASALRSYEQIRTIEANRRGLEEIIGAASNLLAVQAVGRFSSGVLIQICSLLQTPDDGVVCVQSAVAGAGPARVLAGSGRFAAFRGLPVEEVGHSQLVADVERVLARRESFFAADRAALYIRSPRGEALCVHITTRKQLSDLDRKLLELFSINIAVGFDNAHLFEALEDLAYWDRLTRLPNRAAFEREIERRGAEDARFSLVVADIDNFQAVNDGLGHEIGDRTLQAAGAIMRAVFGQQSFIARISADTFALLHEGEQADLEARLRELARRLEHNIEIDGNEIPLSMSLGIARFPQHGAEPSVVFRNAGIALKQAKRVSRSSFQFFDDGLERALQRRLQTIRELRYSVERQCLKLFYQPQVTLASGEVFGVEALVRWQRSAQELVPPLSFIPAAEDSGLIVAMGEWILREACRQQQLWTRQTGRRLRMAVNVSMRQLKDPDFVPMLRGVLQETSVDPSMLELEVTESLMMEDTLGLSRVLQQVREMGTGVAIDDFGTGYSSLSHLQRLPIDRLKIDRAFITGLTERAEDQVIAALVINMGHLLHLRVIAEGVETPAQREQLLQMGCDDAQGYLFGRPMPAEDLAAKLLL</sequence>
<evidence type="ECO:0000259" key="3">
    <source>
        <dbReference type="PROSITE" id="PS50110"/>
    </source>
</evidence>
<proteinExistence type="predicted"/>
<dbReference type="Proteomes" id="UP001431449">
    <property type="component" value="Unassembled WGS sequence"/>
</dbReference>
<protein>
    <submittedName>
        <fullName evidence="6">EAL domain-containing protein</fullName>
    </submittedName>
</protein>
<keyword evidence="1" id="KW-0597">Phosphoprotein</keyword>
<evidence type="ECO:0000313" key="7">
    <source>
        <dbReference type="Proteomes" id="UP001431449"/>
    </source>
</evidence>
<dbReference type="SUPFAM" id="SSF55073">
    <property type="entry name" value="Nucleotide cyclase"/>
    <property type="match status" value="1"/>
</dbReference>
<evidence type="ECO:0000259" key="4">
    <source>
        <dbReference type="PROSITE" id="PS50883"/>
    </source>
</evidence>
<evidence type="ECO:0000256" key="1">
    <source>
        <dbReference type="PROSITE-ProRule" id="PRU00169"/>
    </source>
</evidence>
<dbReference type="Pfam" id="PF00563">
    <property type="entry name" value="EAL"/>
    <property type="match status" value="1"/>
</dbReference>
<feature type="region of interest" description="Disordered" evidence="2">
    <location>
        <begin position="1"/>
        <end position="22"/>
    </location>
</feature>
<dbReference type="RefSeq" id="WP_248208692.1">
    <property type="nucleotide sequence ID" value="NZ_JALNMH010000007.1"/>
</dbReference>
<dbReference type="InterPro" id="IPR029787">
    <property type="entry name" value="Nucleotide_cyclase"/>
</dbReference>
<dbReference type="Pfam" id="PF11849">
    <property type="entry name" value="DUF3369"/>
    <property type="match status" value="1"/>
</dbReference>
<dbReference type="PROSITE" id="PS50110">
    <property type="entry name" value="RESPONSE_REGULATORY"/>
    <property type="match status" value="1"/>
</dbReference>
<dbReference type="CDD" id="cd01948">
    <property type="entry name" value="EAL"/>
    <property type="match status" value="1"/>
</dbReference>
<keyword evidence="7" id="KW-1185">Reference proteome</keyword>
<dbReference type="InterPro" id="IPR021800">
    <property type="entry name" value="DUF3369"/>
</dbReference>
<dbReference type="NCBIfam" id="TIGR00254">
    <property type="entry name" value="GGDEF"/>
    <property type="match status" value="1"/>
</dbReference>
<dbReference type="EMBL" id="JALNMH010000007">
    <property type="protein sequence ID" value="MCK7593946.1"/>
    <property type="molecule type" value="Genomic_DNA"/>
</dbReference>
<dbReference type="InterPro" id="IPR050706">
    <property type="entry name" value="Cyclic-di-GMP_PDE-like"/>
</dbReference>
<dbReference type="Pfam" id="PF00990">
    <property type="entry name" value="GGDEF"/>
    <property type="match status" value="1"/>
</dbReference>
<dbReference type="Gene3D" id="3.40.50.2300">
    <property type="match status" value="1"/>
</dbReference>
<evidence type="ECO:0000313" key="6">
    <source>
        <dbReference type="EMBL" id="MCK7593946.1"/>
    </source>
</evidence>
<dbReference type="PROSITE" id="PS50883">
    <property type="entry name" value="EAL"/>
    <property type="match status" value="1"/>
</dbReference>
<dbReference type="InterPro" id="IPR011006">
    <property type="entry name" value="CheY-like_superfamily"/>
</dbReference>
<comment type="caution">
    <text evidence="6">The sequence shown here is derived from an EMBL/GenBank/DDBJ whole genome shotgun (WGS) entry which is preliminary data.</text>
</comment>
<dbReference type="SMART" id="SM00267">
    <property type="entry name" value="GGDEF"/>
    <property type="match status" value="1"/>
</dbReference>
<dbReference type="Pfam" id="PF00072">
    <property type="entry name" value="Response_reg"/>
    <property type="match status" value="1"/>
</dbReference>
<dbReference type="InterPro" id="IPR043128">
    <property type="entry name" value="Rev_trsase/Diguanyl_cyclase"/>
</dbReference>